<dbReference type="InterPro" id="IPR039455">
    <property type="entry name" value="EPFL"/>
</dbReference>
<feature type="signal peptide" evidence="7">
    <location>
        <begin position="1"/>
        <end position="30"/>
    </location>
</feature>
<dbReference type="GO" id="GO:0010052">
    <property type="term" value="P:guard cell differentiation"/>
    <property type="evidence" value="ECO:0007669"/>
    <property type="project" value="UniProtKB-UniRule"/>
</dbReference>
<protein>
    <recommendedName>
        <fullName evidence="7">Epidermal patterning factor-like protein</fullName>
    </recommendedName>
</protein>
<dbReference type="PANTHER" id="PTHR33109">
    <property type="entry name" value="EPIDERMAL PATTERNING FACTOR-LIKE PROTEIN 4"/>
    <property type="match status" value="1"/>
</dbReference>
<reference evidence="8 9" key="1">
    <citation type="journal article" date="2015" name="Sci. Rep.">
        <title>The power of single molecule real-time sequencing technology in the de novo assembly of a eukaryotic genome.</title>
        <authorList>
            <person name="Sakai H."/>
            <person name="Naito K."/>
            <person name="Ogiso-Tanaka E."/>
            <person name="Takahashi Y."/>
            <person name="Iseki K."/>
            <person name="Muto C."/>
            <person name="Satou K."/>
            <person name="Teruya K."/>
            <person name="Shiroma A."/>
            <person name="Shimoji M."/>
            <person name="Hirano T."/>
            <person name="Itoh T."/>
            <person name="Kaga A."/>
            <person name="Tomooka N."/>
        </authorList>
    </citation>
    <scope>NUCLEOTIDE SEQUENCE [LARGE SCALE GENOMIC DNA]</scope>
    <source>
        <strain evidence="9">cv. Shumari</strain>
    </source>
</reference>
<sequence length="164" mass="18255">MASLNSYHYYTTTSLLIVLLLHNFLSLVSASNHPRTAISPRVSSNLSHLCFGFLSTISLLQVCVNGLTRICTKCVFHVQELLFEEKNRLGSIPPSCHNKCNDCHPCMAVQVPTLPSHDSNPPDLTKTSAMATFFNPSSPQGNNRYSNYKPLGWKCHCGDHFFNP</sequence>
<name>A0A0S3QYH2_PHAAN</name>
<keyword evidence="4 7" id="KW-0964">Secreted</keyword>
<keyword evidence="5 7" id="KW-0732">Signal</keyword>
<comment type="subcellular location">
    <subcellularLocation>
        <location evidence="1 7">Secreted</location>
    </subcellularLocation>
</comment>
<dbReference type="Pfam" id="PF17181">
    <property type="entry name" value="EPF"/>
    <property type="match status" value="1"/>
</dbReference>
<gene>
    <name evidence="8" type="primary">Vigan.01G088300</name>
    <name evidence="8" type="ORF">VIGAN_01088300</name>
</gene>
<comment type="function">
    <text evidence="7">Controls stomatal patterning.</text>
</comment>
<evidence type="ECO:0000256" key="4">
    <source>
        <dbReference type="ARBA" id="ARBA00022525"/>
    </source>
</evidence>
<dbReference type="AlphaFoldDB" id="A0A0S3QYH2"/>
<evidence type="ECO:0000256" key="2">
    <source>
        <dbReference type="ARBA" id="ARBA00008127"/>
    </source>
</evidence>
<feature type="chain" id="PRO_5027160560" description="Epidermal patterning factor-like protein" evidence="7">
    <location>
        <begin position="31"/>
        <end position="164"/>
    </location>
</feature>
<proteinExistence type="inferred from homology"/>
<evidence type="ECO:0000256" key="3">
    <source>
        <dbReference type="ARBA" id="ARBA00022473"/>
    </source>
</evidence>
<evidence type="ECO:0000313" key="8">
    <source>
        <dbReference type="EMBL" id="BAT73404.1"/>
    </source>
</evidence>
<dbReference type="Proteomes" id="UP000291084">
    <property type="component" value="Chromosome 1"/>
</dbReference>
<organism evidence="8 9">
    <name type="scientific">Vigna angularis var. angularis</name>
    <dbReference type="NCBI Taxonomy" id="157739"/>
    <lineage>
        <taxon>Eukaryota</taxon>
        <taxon>Viridiplantae</taxon>
        <taxon>Streptophyta</taxon>
        <taxon>Embryophyta</taxon>
        <taxon>Tracheophyta</taxon>
        <taxon>Spermatophyta</taxon>
        <taxon>Magnoliopsida</taxon>
        <taxon>eudicotyledons</taxon>
        <taxon>Gunneridae</taxon>
        <taxon>Pentapetalae</taxon>
        <taxon>rosids</taxon>
        <taxon>fabids</taxon>
        <taxon>Fabales</taxon>
        <taxon>Fabaceae</taxon>
        <taxon>Papilionoideae</taxon>
        <taxon>50 kb inversion clade</taxon>
        <taxon>NPAAA clade</taxon>
        <taxon>indigoferoid/millettioid clade</taxon>
        <taxon>Phaseoleae</taxon>
        <taxon>Vigna</taxon>
    </lineage>
</organism>
<evidence type="ECO:0000256" key="7">
    <source>
        <dbReference type="RuleBase" id="RU367102"/>
    </source>
</evidence>
<evidence type="ECO:0000256" key="1">
    <source>
        <dbReference type="ARBA" id="ARBA00004613"/>
    </source>
</evidence>
<keyword evidence="3 7" id="KW-0217">Developmental protein</keyword>
<dbReference type="GO" id="GO:0005576">
    <property type="term" value="C:extracellular region"/>
    <property type="evidence" value="ECO:0007669"/>
    <property type="project" value="UniProtKB-SubCell"/>
</dbReference>
<accession>A0A0S3QYH2</accession>
<evidence type="ECO:0000313" key="9">
    <source>
        <dbReference type="Proteomes" id="UP000291084"/>
    </source>
</evidence>
<keyword evidence="6" id="KW-1015">Disulfide bond</keyword>
<dbReference type="OrthoDB" id="1922142at2759"/>
<dbReference type="PANTHER" id="PTHR33109:SF104">
    <property type="entry name" value="EPIDERMAL PATTERNING FACTOR-LIKE PROTEIN"/>
    <property type="match status" value="1"/>
</dbReference>
<comment type="similarity">
    <text evidence="2 7">Belongs to the plant cysteine rich small secretory peptide family. Epidermal patterning factor subfamily.</text>
</comment>
<evidence type="ECO:0000256" key="5">
    <source>
        <dbReference type="ARBA" id="ARBA00022729"/>
    </source>
</evidence>
<dbReference type="EMBL" id="AP015034">
    <property type="protein sequence ID" value="BAT73404.1"/>
    <property type="molecule type" value="Genomic_DNA"/>
</dbReference>
<evidence type="ECO:0000256" key="6">
    <source>
        <dbReference type="ARBA" id="ARBA00023157"/>
    </source>
</evidence>
<keyword evidence="9" id="KW-1185">Reference proteome</keyword>